<accession>A0A2X4VU13</accession>
<keyword evidence="1" id="KW-1133">Transmembrane helix</keyword>
<gene>
    <name evidence="2" type="ORF">NCTC4824_01495</name>
</gene>
<protein>
    <submittedName>
        <fullName evidence="2">Uncharacterized protein</fullName>
    </submittedName>
</protein>
<keyword evidence="1" id="KW-0472">Membrane</keyword>
<dbReference type="AlphaFoldDB" id="A0A2X4VU13"/>
<reference evidence="2 3" key="1">
    <citation type="submission" date="2018-06" db="EMBL/GenBank/DDBJ databases">
        <authorList>
            <consortium name="Pathogen Informatics"/>
            <person name="Doyle S."/>
        </authorList>
    </citation>
    <scope>NUCLEOTIDE SEQUENCE [LARGE SCALE GENOMIC DNA]</scope>
    <source>
        <strain evidence="2 3">NCTC4824</strain>
    </source>
</reference>
<keyword evidence="1" id="KW-0812">Transmembrane</keyword>
<feature type="transmembrane region" description="Helical" evidence="1">
    <location>
        <begin position="6"/>
        <end position="29"/>
    </location>
</feature>
<evidence type="ECO:0000313" key="3">
    <source>
        <dbReference type="Proteomes" id="UP000249134"/>
    </source>
</evidence>
<dbReference type="EMBL" id="LS483476">
    <property type="protein sequence ID" value="SQI55546.1"/>
    <property type="molecule type" value="Genomic_DNA"/>
</dbReference>
<dbReference type="Proteomes" id="UP000249134">
    <property type="component" value="Chromosome 1"/>
</dbReference>
<dbReference type="RefSeq" id="WP_066137100.1">
    <property type="nucleotide sequence ID" value="NZ_CBCSGM010000001.1"/>
</dbReference>
<keyword evidence="3" id="KW-1185">Reference proteome</keyword>
<dbReference type="STRING" id="1348624.GCA_001591545_00582"/>
<name>A0A2X4VU13_LEDLE</name>
<dbReference type="KEGG" id="blen:NCTC4824_01495"/>
<sequence length="131" mass="15762">MNSILILLIIFIIAMFLCMLAAVWFMNFLTRKYIGEKHMVLDELTKGEVPESWSQTFQMKCKKYKKEDQQEKMLKLQKLAKKTYLRKLNRLVDYVQKTKLIESEETRTSILADLEKTRQHWKESKAHEVCW</sequence>
<evidence type="ECO:0000256" key="1">
    <source>
        <dbReference type="SAM" id="Phobius"/>
    </source>
</evidence>
<organism evidence="2 3">
    <name type="scientific">Lederbergia lenta</name>
    <name type="common">Bacillus lentus</name>
    <dbReference type="NCBI Taxonomy" id="1467"/>
    <lineage>
        <taxon>Bacteria</taxon>
        <taxon>Bacillati</taxon>
        <taxon>Bacillota</taxon>
        <taxon>Bacilli</taxon>
        <taxon>Bacillales</taxon>
        <taxon>Bacillaceae</taxon>
        <taxon>Lederbergia</taxon>
    </lineage>
</organism>
<proteinExistence type="predicted"/>
<evidence type="ECO:0000313" key="2">
    <source>
        <dbReference type="EMBL" id="SQI55546.1"/>
    </source>
</evidence>